<accession>A0A3E0JEE8</accession>
<keyword evidence="3" id="KW-1185">Reference proteome</keyword>
<sequence>MALWFEREAGETLFGLAVVTLLASIIILFMMKGRKDKRPFGWVLAHVIFSALSVGWTLQSLKPRSSEDELQSMALAAVSFQLGSAAFIWCHPSFA</sequence>
<name>A0A3E0JEE8_9BACI</name>
<gene>
    <name evidence="2" type="ORF">DYE48_02220</name>
</gene>
<keyword evidence="1" id="KW-0812">Transmembrane</keyword>
<feature type="transmembrane region" description="Helical" evidence="1">
    <location>
        <begin position="40"/>
        <end position="58"/>
    </location>
</feature>
<feature type="transmembrane region" description="Helical" evidence="1">
    <location>
        <begin position="12"/>
        <end position="31"/>
    </location>
</feature>
<dbReference type="Proteomes" id="UP000256305">
    <property type="component" value="Unassembled WGS sequence"/>
</dbReference>
<dbReference type="EMBL" id="QUAE01000001">
    <property type="protein sequence ID" value="REJ11230.1"/>
    <property type="molecule type" value="Genomic_DNA"/>
</dbReference>
<feature type="transmembrane region" description="Helical" evidence="1">
    <location>
        <begin position="70"/>
        <end position="90"/>
    </location>
</feature>
<keyword evidence="1" id="KW-1133">Transmembrane helix</keyword>
<protein>
    <submittedName>
        <fullName evidence="2">Uncharacterized protein</fullName>
    </submittedName>
</protein>
<reference evidence="2 3" key="1">
    <citation type="submission" date="2018-08" db="EMBL/GenBank/DDBJ databases">
        <title>Genome sequence of Halobacillus trueperi KCTC 3686.</title>
        <authorList>
            <person name="Cho K.H."/>
            <person name="Kwak M.-J."/>
            <person name="Kim B.-Y."/>
            <person name="Chun J."/>
        </authorList>
    </citation>
    <scope>NUCLEOTIDE SEQUENCE [LARGE SCALE GENOMIC DNA]</scope>
    <source>
        <strain evidence="2 3">KCTC 3686</strain>
    </source>
</reference>
<proteinExistence type="predicted"/>
<evidence type="ECO:0000256" key="1">
    <source>
        <dbReference type="SAM" id="Phobius"/>
    </source>
</evidence>
<comment type="caution">
    <text evidence="2">The sequence shown here is derived from an EMBL/GenBank/DDBJ whole genome shotgun (WGS) entry which is preliminary data.</text>
</comment>
<keyword evidence="1" id="KW-0472">Membrane</keyword>
<dbReference type="AlphaFoldDB" id="A0A3E0JEE8"/>
<evidence type="ECO:0000313" key="3">
    <source>
        <dbReference type="Proteomes" id="UP000256305"/>
    </source>
</evidence>
<evidence type="ECO:0000313" key="2">
    <source>
        <dbReference type="EMBL" id="REJ11230.1"/>
    </source>
</evidence>
<dbReference type="RefSeq" id="WP_115822206.1">
    <property type="nucleotide sequence ID" value="NZ_QUAE01000001.1"/>
</dbReference>
<organism evidence="2 3">
    <name type="scientific">Halobacillus trueperi</name>
    <dbReference type="NCBI Taxonomy" id="156205"/>
    <lineage>
        <taxon>Bacteria</taxon>
        <taxon>Bacillati</taxon>
        <taxon>Bacillota</taxon>
        <taxon>Bacilli</taxon>
        <taxon>Bacillales</taxon>
        <taxon>Bacillaceae</taxon>
        <taxon>Halobacillus</taxon>
    </lineage>
</organism>